<gene>
    <name evidence="1" type="ORF">LSINAPIS_LOCUS12327</name>
</gene>
<dbReference type="InterPro" id="IPR003903">
    <property type="entry name" value="UIM_dom"/>
</dbReference>
<dbReference type="EMBL" id="FZQP02005711">
    <property type="protein sequence ID" value="VVD02024.1"/>
    <property type="molecule type" value="Genomic_DNA"/>
</dbReference>
<reference evidence="1 2" key="1">
    <citation type="submission" date="2017-07" db="EMBL/GenBank/DDBJ databases">
        <authorList>
            <person name="Talla V."/>
            <person name="Backstrom N."/>
        </authorList>
    </citation>
    <scope>NUCLEOTIDE SEQUENCE [LARGE SCALE GENOMIC DNA]</scope>
</reference>
<organism evidence="1 2">
    <name type="scientific">Leptidea sinapis</name>
    <dbReference type="NCBI Taxonomy" id="189913"/>
    <lineage>
        <taxon>Eukaryota</taxon>
        <taxon>Metazoa</taxon>
        <taxon>Ecdysozoa</taxon>
        <taxon>Arthropoda</taxon>
        <taxon>Hexapoda</taxon>
        <taxon>Insecta</taxon>
        <taxon>Pterygota</taxon>
        <taxon>Neoptera</taxon>
        <taxon>Endopterygota</taxon>
        <taxon>Lepidoptera</taxon>
        <taxon>Glossata</taxon>
        <taxon>Ditrysia</taxon>
        <taxon>Papilionoidea</taxon>
        <taxon>Pieridae</taxon>
        <taxon>Dismorphiinae</taxon>
        <taxon>Leptidea</taxon>
    </lineage>
</organism>
<accession>A0A5E4QWI5</accession>
<name>A0A5E4QWI5_9NEOP</name>
<dbReference type="Proteomes" id="UP000324832">
    <property type="component" value="Unassembled WGS sequence"/>
</dbReference>
<dbReference type="PROSITE" id="PS50330">
    <property type="entry name" value="UIM"/>
    <property type="match status" value="1"/>
</dbReference>
<protein>
    <submittedName>
        <fullName evidence="1">Uncharacterized protein</fullName>
    </submittedName>
</protein>
<proteinExistence type="predicted"/>
<sequence length="92" mass="9927">MVSLDAYVCGVCRAIEESLASARAAASPPRAGPGEVMEGEVMEGEVREQSDDDEELRAVLALSAIEHEARQSQLVDEQRALSEALRLSLLDE</sequence>
<evidence type="ECO:0000313" key="1">
    <source>
        <dbReference type="EMBL" id="VVD02024.1"/>
    </source>
</evidence>
<keyword evidence="2" id="KW-1185">Reference proteome</keyword>
<evidence type="ECO:0000313" key="2">
    <source>
        <dbReference type="Proteomes" id="UP000324832"/>
    </source>
</evidence>
<dbReference type="AlphaFoldDB" id="A0A5E4QWI5"/>